<comment type="caution">
    <text evidence="1">The sequence shown here is derived from an EMBL/GenBank/DDBJ whole genome shotgun (WGS) entry which is preliminary data.</text>
</comment>
<gene>
    <name evidence="1" type="ORF">BWK72_19070</name>
</gene>
<accession>A0A1W9KPC0</accession>
<protein>
    <submittedName>
        <fullName evidence="1">Uncharacterized protein</fullName>
    </submittedName>
</protein>
<sequence>MGMAPVQTMPIIQQLAAKNGSKVREKSLQLGGRDPAKGIFVPLNNGKVTIQLQSGAVDMASTSQDYPDAVSVNFTPVPGEEKIAAIYRRSPYKAGARPIDDNVASDLLAKYGKPTYEESGKHSAQDFFVWAFDSNGTPLKSWAGKKCLLQFPKPDGRTSDPTSTNNSWSWIIESQWEDKQVSSYYKSCGTKLLIIESMIDSQIRTVNQISFIFYDIQAVIDGQKKANELMAAVSRNVTKDVIKGANQVKPSL</sequence>
<dbReference type="Proteomes" id="UP000192505">
    <property type="component" value="Unassembled WGS sequence"/>
</dbReference>
<organism evidence="1 2">
    <name type="scientific">Rhodoferax ferrireducens</name>
    <dbReference type="NCBI Taxonomy" id="192843"/>
    <lineage>
        <taxon>Bacteria</taxon>
        <taxon>Pseudomonadati</taxon>
        <taxon>Pseudomonadota</taxon>
        <taxon>Betaproteobacteria</taxon>
        <taxon>Burkholderiales</taxon>
        <taxon>Comamonadaceae</taxon>
        <taxon>Rhodoferax</taxon>
    </lineage>
</organism>
<dbReference type="EMBL" id="MTEI01000024">
    <property type="protein sequence ID" value="OQW86022.1"/>
    <property type="molecule type" value="Genomic_DNA"/>
</dbReference>
<reference evidence="1 2" key="1">
    <citation type="submission" date="2017-01" db="EMBL/GenBank/DDBJ databases">
        <title>Novel large sulfur bacteria in the metagenomes of groundwater-fed chemosynthetic microbial mats in the Lake Huron basin.</title>
        <authorList>
            <person name="Sharrar A.M."/>
            <person name="Flood B.E."/>
            <person name="Bailey J.V."/>
            <person name="Jones D.S."/>
            <person name="Biddanda B."/>
            <person name="Ruberg S.A."/>
            <person name="Marcus D.N."/>
            <person name="Dick G.J."/>
        </authorList>
    </citation>
    <scope>NUCLEOTIDE SEQUENCE [LARGE SCALE GENOMIC DNA]</scope>
    <source>
        <strain evidence="1">A7</strain>
    </source>
</reference>
<proteinExistence type="predicted"/>
<evidence type="ECO:0000313" key="1">
    <source>
        <dbReference type="EMBL" id="OQW86022.1"/>
    </source>
</evidence>
<name>A0A1W9KPC0_9BURK</name>
<evidence type="ECO:0000313" key="2">
    <source>
        <dbReference type="Proteomes" id="UP000192505"/>
    </source>
</evidence>
<dbReference type="AlphaFoldDB" id="A0A1W9KPC0"/>